<proteinExistence type="inferred from homology"/>
<protein>
    <submittedName>
        <fullName evidence="5">Sel1 repeat family protein</fullName>
    </submittedName>
</protein>
<dbReference type="SUPFAM" id="SSF81901">
    <property type="entry name" value="HCP-like"/>
    <property type="match status" value="3"/>
</dbReference>
<keyword evidence="4" id="KW-0732">Signal</keyword>
<organism evidence="5 6">
    <name type="scientific">Thiomicrorhabdus xiamenensis</name>
    <dbReference type="NCBI Taxonomy" id="2739063"/>
    <lineage>
        <taxon>Bacteria</taxon>
        <taxon>Pseudomonadati</taxon>
        <taxon>Pseudomonadota</taxon>
        <taxon>Gammaproteobacteria</taxon>
        <taxon>Thiotrichales</taxon>
        <taxon>Piscirickettsiaceae</taxon>
        <taxon>Thiomicrorhabdus</taxon>
    </lineage>
</organism>
<dbReference type="PANTHER" id="PTHR13891:SF1">
    <property type="entry name" value="CYTOCHROME C OXIDASE ASSEMBLY FACTOR 7"/>
    <property type="match status" value="1"/>
</dbReference>
<dbReference type="SMART" id="SM00671">
    <property type="entry name" value="SEL1"/>
    <property type="match status" value="8"/>
</dbReference>
<feature type="signal peptide" evidence="4">
    <location>
        <begin position="1"/>
        <end position="20"/>
    </location>
</feature>
<dbReference type="EMBL" id="CP054020">
    <property type="protein sequence ID" value="QKI90196.1"/>
    <property type="molecule type" value="Genomic_DNA"/>
</dbReference>
<dbReference type="InterPro" id="IPR011990">
    <property type="entry name" value="TPR-like_helical_dom_sf"/>
</dbReference>
<evidence type="ECO:0000256" key="1">
    <source>
        <dbReference type="ARBA" id="ARBA00008486"/>
    </source>
</evidence>
<dbReference type="Pfam" id="PF08238">
    <property type="entry name" value="Sel1"/>
    <property type="match status" value="8"/>
</dbReference>
<dbReference type="AlphaFoldDB" id="A0A7D4P685"/>
<feature type="chain" id="PRO_5039910858" evidence="4">
    <location>
        <begin position="21"/>
        <end position="393"/>
    </location>
</feature>
<evidence type="ECO:0000313" key="5">
    <source>
        <dbReference type="EMBL" id="QKI90196.1"/>
    </source>
</evidence>
<dbReference type="InterPro" id="IPR040239">
    <property type="entry name" value="HcpB-like"/>
</dbReference>
<accession>A0A7D4P685</accession>
<dbReference type="Gene3D" id="1.25.40.10">
    <property type="entry name" value="Tetratricopeptide repeat domain"/>
    <property type="match status" value="3"/>
</dbReference>
<dbReference type="Proteomes" id="UP000504724">
    <property type="component" value="Chromosome"/>
</dbReference>
<evidence type="ECO:0000256" key="4">
    <source>
        <dbReference type="SAM" id="SignalP"/>
    </source>
</evidence>
<sequence>MKKWILTALTTLLFSTNSFADFDFEKACHEGRGDACSVIGLAYDRNNNYAKALAFYQKGCTYRDANSCTKIGLMYDSGRGVKKNPGKAIDFYSKACEYGDAETCNYLGAKYNNADGIKQNVAMAIDFFQKACNGGNADGCQNVFKLYQAYCDGDHAFSCNALAGIYFKGQGVTKDPTKAAELVVKSCRLEDANGCYLSGMVYEQGVGVTQNLKIALQYYQKSCQKQHNKACQAVQKLQSNTHKAQQPARESHAQSPVAEPKHAAKKPQNQQQNEAETLYSKALKLANSTEGCNQEAYGLFQQAANQGHIEASNTLAYYATRGVCEAKSYSRMIHWYQNAANHGDTNAMFTLGKIYENGDYDQNIDKGKAAHWYEKCAKQGKQSCQKAYNRLKR</sequence>
<keyword evidence="6" id="KW-1185">Reference proteome</keyword>
<evidence type="ECO:0000313" key="6">
    <source>
        <dbReference type="Proteomes" id="UP000504724"/>
    </source>
</evidence>
<dbReference type="KEGG" id="txa:HQN79_11725"/>
<name>A0A7D4P685_9GAMM</name>
<dbReference type="InterPro" id="IPR006597">
    <property type="entry name" value="Sel1-like"/>
</dbReference>
<comment type="similarity">
    <text evidence="1">Belongs to the hcp beta-lactamase family.</text>
</comment>
<feature type="region of interest" description="Disordered" evidence="3">
    <location>
        <begin position="241"/>
        <end position="275"/>
    </location>
</feature>
<evidence type="ECO:0000256" key="2">
    <source>
        <dbReference type="ARBA" id="ARBA00022737"/>
    </source>
</evidence>
<dbReference type="RefSeq" id="WP_173286770.1">
    <property type="nucleotide sequence ID" value="NZ_CP054020.1"/>
</dbReference>
<gene>
    <name evidence="5" type="ORF">HQN79_11725</name>
</gene>
<keyword evidence="2" id="KW-0677">Repeat</keyword>
<reference evidence="5 6" key="1">
    <citation type="submission" date="2020-05" db="EMBL/GenBank/DDBJ databases">
        <title>Thiomicrorhabdus sediminis sp.nov. and Thiomicrorhabdus xiamenensis sp.nov., novel sulfur-oxidizing bacteria isolated from coastal sediment.</title>
        <authorList>
            <person name="Liu X."/>
        </authorList>
    </citation>
    <scope>NUCLEOTIDE SEQUENCE [LARGE SCALE GENOMIC DNA]</scope>
    <source>
        <strain evidence="5 6">G2</strain>
    </source>
</reference>
<evidence type="ECO:0000256" key="3">
    <source>
        <dbReference type="SAM" id="MobiDB-lite"/>
    </source>
</evidence>
<dbReference type="PANTHER" id="PTHR13891">
    <property type="entry name" value="CYTOCHROME C OXIDASE ASSEMBLY FACTOR 7"/>
    <property type="match status" value="1"/>
</dbReference>